<reference evidence="4" key="1">
    <citation type="submission" date="2019-10" db="EMBL/GenBank/DDBJ databases">
        <authorList>
            <person name="Paulsen S."/>
        </authorList>
    </citation>
    <scope>NUCLEOTIDE SEQUENCE</scope>
    <source>
        <strain evidence="4">S4498</strain>
    </source>
</reference>
<evidence type="ECO:0000313" key="5">
    <source>
        <dbReference type="Proteomes" id="UP000307537"/>
    </source>
</evidence>
<comment type="caution">
    <text evidence="4">The sequence shown here is derived from an EMBL/GenBank/DDBJ whole genome shotgun (WGS) entry which is preliminary data.</text>
</comment>
<dbReference type="Proteomes" id="UP000307537">
    <property type="component" value="Unassembled WGS sequence"/>
</dbReference>
<comment type="similarity">
    <text evidence="1">Belongs to the bacterial sugar transferase family.</text>
</comment>
<dbReference type="AlphaFoldDB" id="A0A8T6YMV7"/>
<gene>
    <name evidence="4" type="ORF">CWC29_001715</name>
</gene>
<evidence type="ECO:0000256" key="2">
    <source>
        <dbReference type="SAM" id="Phobius"/>
    </source>
</evidence>
<dbReference type="InterPro" id="IPR003362">
    <property type="entry name" value="Bact_transf"/>
</dbReference>
<keyword evidence="5" id="KW-1185">Reference proteome</keyword>
<name>A0A8T6YMV7_9GAMM</name>
<feature type="transmembrane region" description="Helical" evidence="2">
    <location>
        <begin position="26"/>
        <end position="46"/>
    </location>
</feature>
<dbReference type="PANTHER" id="PTHR30576:SF10">
    <property type="entry name" value="SLL5057 PROTEIN"/>
    <property type="match status" value="1"/>
</dbReference>
<dbReference type="Pfam" id="PF02397">
    <property type="entry name" value="Bac_transf"/>
    <property type="match status" value="1"/>
</dbReference>
<dbReference type="GO" id="GO:0016780">
    <property type="term" value="F:phosphotransferase activity, for other substituted phosphate groups"/>
    <property type="evidence" value="ECO:0007669"/>
    <property type="project" value="TreeGrafter"/>
</dbReference>
<accession>A0A8T6YMV7</accession>
<keyword evidence="2" id="KW-1133">Transmembrane helix</keyword>
<evidence type="ECO:0000313" key="4">
    <source>
        <dbReference type="EMBL" id="NKC17569.1"/>
    </source>
</evidence>
<dbReference type="PANTHER" id="PTHR30576">
    <property type="entry name" value="COLANIC BIOSYNTHESIS UDP-GLUCOSE LIPID CARRIER TRANSFERASE"/>
    <property type="match status" value="1"/>
</dbReference>
<evidence type="ECO:0000256" key="1">
    <source>
        <dbReference type="ARBA" id="ARBA00006464"/>
    </source>
</evidence>
<keyword evidence="4" id="KW-0808">Transferase</keyword>
<proteinExistence type="inferred from homology"/>
<evidence type="ECO:0000259" key="3">
    <source>
        <dbReference type="Pfam" id="PF02397"/>
    </source>
</evidence>
<dbReference type="EMBL" id="PNCO02000001">
    <property type="protein sequence ID" value="NKC17569.1"/>
    <property type="molecule type" value="Genomic_DNA"/>
</dbReference>
<keyword evidence="2" id="KW-0812">Transmembrane</keyword>
<feature type="domain" description="Bacterial sugar transferase" evidence="3">
    <location>
        <begin position="23"/>
        <end position="208"/>
    </location>
</feature>
<organism evidence="4 5">
    <name type="scientific">Pseudoalteromonas galatheae</name>
    <dbReference type="NCBI Taxonomy" id="579562"/>
    <lineage>
        <taxon>Bacteria</taxon>
        <taxon>Pseudomonadati</taxon>
        <taxon>Pseudomonadota</taxon>
        <taxon>Gammaproteobacteria</taxon>
        <taxon>Alteromonadales</taxon>
        <taxon>Pseudoalteromonadaceae</taxon>
        <taxon>Pseudoalteromonas</taxon>
    </lineage>
</organism>
<protein>
    <submittedName>
        <fullName evidence="4">Sugar transferase</fullName>
    </submittedName>
</protein>
<keyword evidence="2" id="KW-0472">Membrane</keyword>
<sequence>MTFAATPSSDNPDGLHHGLPVMLQRLFAGIGLLLISPLLLLVMMLIKIESKGPCVYKQVRVGKLGRRFTMYKFRSMYTADDPKFSAPDPRESNREGVCAKFRNDPRITTVGRFIRKYSIDELPQLFNVVCGDMLLIGPRPALEKEVNAYQVNELERLNCEQGLTGLWQVTGRADTTFQQQVMLDKLYIENQSLTQDIKIILKTVPCVLGARGAY</sequence>